<evidence type="ECO:0008006" key="3">
    <source>
        <dbReference type="Google" id="ProtNLM"/>
    </source>
</evidence>
<evidence type="ECO:0000313" key="1">
    <source>
        <dbReference type="EMBL" id="RCG13822.1"/>
    </source>
</evidence>
<reference evidence="1 2" key="1">
    <citation type="submission" date="2018-06" db="EMBL/GenBank/DDBJ databases">
        <title>Streptomyces reniochalinae sp. nov. and Streptomyces diacarnus sp. nov. from marine sponges.</title>
        <authorList>
            <person name="Li L."/>
        </authorList>
    </citation>
    <scope>NUCLEOTIDE SEQUENCE [LARGE SCALE GENOMIC DNA]</scope>
    <source>
        <strain evidence="1 2">LHW50302</strain>
    </source>
</reference>
<keyword evidence="2" id="KW-1185">Reference proteome</keyword>
<proteinExistence type="predicted"/>
<name>A0A367E7U3_9ACTN</name>
<dbReference type="Proteomes" id="UP000253507">
    <property type="component" value="Unassembled WGS sequence"/>
</dbReference>
<comment type="caution">
    <text evidence="1">The sequence shown here is derived from an EMBL/GenBank/DDBJ whole genome shotgun (WGS) entry which is preliminary data.</text>
</comment>
<sequence length="157" mass="16959">MAAQVWASVLSLVGVVLGSGLTALAHHATQRSAERTEERKQFAATAEARRAERLGAIKDFLACAQEAEAAAYRRPEPWGGDEEGWMSQAGATMTALWQAERVLALLCGEALEGPGQAYARALNQAVWRDIGDVEVNEHLETQKAVFMTAARTITASY</sequence>
<gene>
    <name evidence="1" type="ORF">DQ392_30305</name>
</gene>
<dbReference type="AlphaFoldDB" id="A0A367E7U3"/>
<accession>A0A367E7U3</accession>
<evidence type="ECO:0000313" key="2">
    <source>
        <dbReference type="Proteomes" id="UP000253507"/>
    </source>
</evidence>
<dbReference type="EMBL" id="QOIM01000046">
    <property type="protein sequence ID" value="RCG13822.1"/>
    <property type="molecule type" value="Genomic_DNA"/>
</dbReference>
<dbReference type="RefSeq" id="WP_114018913.1">
    <property type="nucleotide sequence ID" value="NZ_QOIM01000046.1"/>
</dbReference>
<organism evidence="1 2">
    <name type="scientific">Streptomyces reniochalinae</name>
    <dbReference type="NCBI Taxonomy" id="2250578"/>
    <lineage>
        <taxon>Bacteria</taxon>
        <taxon>Bacillati</taxon>
        <taxon>Actinomycetota</taxon>
        <taxon>Actinomycetes</taxon>
        <taxon>Kitasatosporales</taxon>
        <taxon>Streptomycetaceae</taxon>
        <taxon>Streptomyces</taxon>
    </lineage>
</organism>
<protein>
    <recommendedName>
        <fullName evidence="3">Protein kilB</fullName>
    </recommendedName>
</protein>
<dbReference type="OrthoDB" id="4227766at2"/>